<dbReference type="SUPFAM" id="SSF47413">
    <property type="entry name" value="lambda repressor-like DNA-binding domains"/>
    <property type="match status" value="1"/>
</dbReference>
<proteinExistence type="predicted"/>
<comment type="caution">
    <text evidence="3">The sequence shown here is derived from an EMBL/GenBank/DDBJ whole genome shotgun (WGS) entry which is preliminary data.</text>
</comment>
<protein>
    <submittedName>
        <fullName evidence="3">Phage protein</fullName>
    </submittedName>
</protein>
<dbReference type="PANTHER" id="PTHR46558">
    <property type="entry name" value="TRACRIPTIONAL REGULATORY PROTEIN-RELATED-RELATED"/>
    <property type="match status" value="1"/>
</dbReference>
<dbReference type="Gene3D" id="1.10.260.40">
    <property type="entry name" value="lambda repressor-like DNA-binding domains"/>
    <property type="match status" value="1"/>
</dbReference>
<dbReference type="SMART" id="SM00530">
    <property type="entry name" value="HTH_XRE"/>
    <property type="match status" value="1"/>
</dbReference>
<evidence type="ECO:0000256" key="1">
    <source>
        <dbReference type="ARBA" id="ARBA00023125"/>
    </source>
</evidence>
<keyword evidence="1" id="KW-0238">DNA-binding</keyword>
<evidence type="ECO:0000259" key="2">
    <source>
        <dbReference type="PROSITE" id="PS50943"/>
    </source>
</evidence>
<evidence type="ECO:0000313" key="4">
    <source>
        <dbReference type="Proteomes" id="UP000072989"/>
    </source>
</evidence>
<evidence type="ECO:0000313" key="3">
    <source>
        <dbReference type="EMBL" id="KXU12295.1"/>
    </source>
</evidence>
<accession>A0A139RCC9</accession>
<dbReference type="InterPro" id="IPR001387">
    <property type="entry name" value="Cro/C1-type_HTH"/>
</dbReference>
<dbReference type="EMBL" id="LQZE01000427">
    <property type="protein sequence ID" value="KXU12295.1"/>
    <property type="molecule type" value="Genomic_DNA"/>
</dbReference>
<dbReference type="CDD" id="cd00093">
    <property type="entry name" value="HTH_XRE"/>
    <property type="match status" value="1"/>
</dbReference>
<reference evidence="3 4" key="1">
    <citation type="submission" date="2016-01" db="EMBL/GenBank/DDBJ databases">
        <title>Highly variable Streptococcus oralis are common among viridans streptococci isolated from primates.</title>
        <authorList>
            <person name="Denapaite D."/>
            <person name="Rieger M."/>
            <person name="Koendgen S."/>
            <person name="Brueckner R."/>
            <person name="Ochigava I."/>
            <person name="Kappeler P."/>
            <person name="Maetz-Rensing K."/>
            <person name="Leendertz F."/>
            <person name="Hakenbeck R."/>
        </authorList>
    </citation>
    <scope>NUCLEOTIDE SEQUENCE [LARGE SCALE GENOMIC DNA]</scope>
    <source>
        <strain evidence="3 4">DD17</strain>
    </source>
</reference>
<dbReference type="Proteomes" id="UP000072989">
    <property type="component" value="Unassembled WGS sequence"/>
</dbReference>
<dbReference type="GO" id="GO:0003677">
    <property type="term" value="F:DNA binding"/>
    <property type="evidence" value="ECO:0007669"/>
    <property type="project" value="UniProtKB-KW"/>
</dbReference>
<dbReference type="InterPro" id="IPR010982">
    <property type="entry name" value="Lambda_DNA-bd_dom_sf"/>
</dbReference>
<name>A0A139RCC9_STROR</name>
<gene>
    <name evidence="3" type="ORF">SORDD17_01849</name>
</gene>
<dbReference type="Pfam" id="PF01381">
    <property type="entry name" value="HTH_3"/>
    <property type="match status" value="1"/>
</dbReference>
<dbReference type="AlphaFoldDB" id="A0A139RCC9"/>
<sequence length="68" mass="7802">MQKMTLKMLRVRANLSQEEAAKKLDISPSTLSKWEHGKSFPDVPNISKIEELYDTTYSNIIFLSNNTV</sequence>
<dbReference type="PANTHER" id="PTHR46558:SF13">
    <property type="entry name" value="HTH-TYPE TRANSCRIPTIONAL REGULATOR IMMR"/>
    <property type="match status" value="1"/>
</dbReference>
<feature type="domain" description="HTH cro/C1-type" evidence="2">
    <location>
        <begin position="6"/>
        <end position="60"/>
    </location>
</feature>
<dbReference type="PROSITE" id="PS50943">
    <property type="entry name" value="HTH_CROC1"/>
    <property type="match status" value="1"/>
</dbReference>
<organism evidence="3 4">
    <name type="scientific">Streptococcus oralis</name>
    <dbReference type="NCBI Taxonomy" id="1303"/>
    <lineage>
        <taxon>Bacteria</taxon>
        <taxon>Bacillati</taxon>
        <taxon>Bacillota</taxon>
        <taxon>Bacilli</taxon>
        <taxon>Lactobacillales</taxon>
        <taxon>Streptococcaceae</taxon>
        <taxon>Streptococcus</taxon>
    </lineage>
</organism>
<dbReference type="PATRIC" id="fig|1303.87.peg.2237"/>